<evidence type="ECO:0000256" key="3">
    <source>
        <dbReference type="ARBA" id="ARBA00023052"/>
    </source>
</evidence>
<dbReference type="EC" id="1.2.4.2" evidence="6"/>
<dbReference type="EMBL" id="JAGIKX010000035">
    <property type="protein sequence ID" value="MBP2258756.1"/>
    <property type="molecule type" value="Genomic_DNA"/>
</dbReference>
<dbReference type="PANTHER" id="PTHR23152:SF4">
    <property type="entry name" value="2-OXOADIPATE DEHYDROGENASE COMPLEX COMPONENT E1"/>
    <property type="match status" value="1"/>
</dbReference>
<evidence type="ECO:0000256" key="6">
    <source>
        <dbReference type="HAMAP-Rule" id="MF_01169"/>
    </source>
</evidence>
<feature type="domain" description="Transketolase-like pyrimidine-binding" evidence="7">
    <location>
        <begin position="595"/>
        <end position="791"/>
    </location>
</feature>
<evidence type="ECO:0000313" key="8">
    <source>
        <dbReference type="EMBL" id="MBP2258756.1"/>
    </source>
</evidence>
<evidence type="ECO:0000256" key="4">
    <source>
        <dbReference type="ARBA" id="ARBA00023152"/>
    </source>
</evidence>
<dbReference type="Pfam" id="PF00676">
    <property type="entry name" value="E1_dh"/>
    <property type="match status" value="1"/>
</dbReference>
<dbReference type="PIRSF" id="PIRSF000157">
    <property type="entry name" value="Oxoglu_dh_E1"/>
    <property type="match status" value="1"/>
</dbReference>
<dbReference type="InterPro" id="IPR011603">
    <property type="entry name" value="2oxoglutarate_DH_E1"/>
</dbReference>
<dbReference type="InterPro" id="IPR042179">
    <property type="entry name" value="KGD_C_sf"/>
</dbReference>
<comment type="cofactor">
    <cofactor evidence="1 6">
        <name>thiamine diphosphate</name>
        <dbReference type="ChEBI" id="CHEBI:58937"/>
    </cofactor>
</comment>
<dbReference type="RefSeq" id="WP_226371571.1">
    <property type="nucleotide sequence ID" value="NZ_JAGIKX010000035.1"/>
</dbReference>
<dbReference type="Pfam" id="PF16078">
    <property type="entry name" value="2-oxogl_dehyd_N"/>
    <property type="match status" value="1"/>
</dbReference>
<keyword evidence="3 6" id="KW-0786">Thiamine pyrophosphate</keyword>
<dbReference type="NCBIfam" id="TIGR00239">
    <property type="entry name" value="2oxo_dh_E1"/>
    <property type="match status" value="1"/>
</dbReference>
<gene>
    <name evidence="6" type="primary">odhA</name>
    <name evidence="8" type="ORF">J2Z81_002740</name>
</gene>
<dbReference type="Gene3D" id="3.40.50.11610">
    <property type="entry name" value="Multifunctional 2-oxoglutarate metabolism enzyme, C-terminal domain"/>
    <property type="match status" value="1"/>
</dbReference>
<comment type="catalytic activity">
    <reaction evidence="5 6">
        <text>N(6)-[(R)-lipoyl]-L-lysyl-[protein] + 2-oxoglutarate + H(+) = N(6)-[(R)-S(8)-succinyldihydrolipoyl]-L-lysyl-[protein] + CO2</text>
        <dbReference type="Rhea" id="RHEA:12188"/>
        <dbReference type="Rhea" id="RHEA-COMP:10474"/>
        <dbReference type="Rhea" id="RHEA-COMP:20092"/>
        <dbReference type="ChEBI" id="CHEBI:15378"/>
        <dbReference type="ChEBI" id="CHEBI:16526"/>
        <dbReference type="ChEBI" id="CHEBI:16810"/>
        <dbReference type="ChEBI" id="CHEBI:83099"/>
        <dbReference type="ChEBI" id="CHEBI:83120"/>
        <dbReference type="EC" id="1.2.4.2"/>
    </reaction>
</comment>
<keyword evidence="2 6" id="KW-0560">Oxidoreductase</keyword>
<comment type="function">
    <text evidence="6">E1 component of the 2-oxoglutarate dehydrogenase (OGDH) complex which catalyzes the decarboxylation of 2-oxoglutarate, the first step in the conversion of 2-oxoglutarate to succinyl-CoA and CO(2).</text>
</comment>
<organism evidence="8 9">
    <name type="scientific">Virgibacillus alimentarius</name>
    <dbReference type="NCBI Taxonomy" id="698769"/>
    <lineage>
        <taxon>Bacteria</taxon>
        <taxon>Bacillati</taxon>
        <taxon>Bacillota</taxon>
        <taxon>Bacilli</taxon>
        <taxon>Bacillales</taxon>
        <taxon>Bacillaceae</taxon>
        <taxon>Virgibacillus</taxon>
    </lineage>
</organism>
<dbReference type="PANTHER" id="PTHR23152">
    <property type="entry name" value="2-OXOGLUTARATE DEHYDROGENASE"/>
    <property type="match status" value="1"/>
</dbReference>
<dbReference type="InterPro" id="IPR005475">
    <property type="entry name" value="Transketolase-like_Pyr-bd"/>
</dbReference>
<dbReference type="Gene3D" id="3.40.50.12470">
    <property type="match status" value="1"/>
</dbReference>
<dbReference type="NCBIfam" id="NF008907">
    <property type="entry name" value="PRK12270.1"/>
    <property type="match status" value="1"/>
</dbReference>
<dbReference type="GO" id="GO:0004591">
    <property type="term" value="F:oxoglutarate dehydrogenase (succinyl-transferring) activity"/>
    <property type="evidence" value="ECO:0007669"/>
    <property type="project" value="UniProtKB-EC"/>
</dbReference>
<evidence type="ECO:0000256" key="2">
    <source>
        <dbReference type="ARBA" id="ARBA00023002"/>
    </source>
</evidence>
<proteinExistence type="inferred from homology"/>
<comment type="similarity">
    <text evidence="6">Belongs to the alpha-ketoglutarate dehydrogenase family.</text>
</comment>
<comment type="subunit">
    <text evidence="6">Homodimer. Part of the 2-oxoglutarate dehydrogenase (OGDH) complex composed of E1 (2-oxoglutarate dehydrogenase), E2 (dihydrolipoamide succinyltransferase) and E3 (dihydrolipoamide dehydrogenase); the complex contains multiple copies of the three enzymatic components (E1, E2 and E3).</text>
</comment>
<dbReference type="SUPFAM" id="SSF52518">
    <property type="entry name" value="Thiamin diphosphate-binding fold (THDP-binding)"/>
    <property type="match status" value="2"/>
</dbReference>
<dbReference type="InterPro" id="IPR029061">
    <property type="entry name" value="THDP-binding"/>
</dbReference>
<keyword evidence="9" id="KW-1185">Reference proteome</keyword>
<dbReference type="InterPro" id="IPR032106">
    <property type="entry name" value="2-oxogl_dehyd_N"/>
</dbReference>
<sequence length="952" mass="107879">MAQFEESNQGFWGEFHGPNMGYVEEQYDLYKEDPESVDPSIKEMFDQYGAPTWLHQSNHGQSMHRETSINDVKTLTSAMKFVEAIRRFGHLDADIYPVGLKKSETELVDPKSYGLTKESLQNIPATWLWENAPANVENGYDVIQYLKKRYTGKISFEYDHVNNDEERKWLLERIESENLYLDVSDAGKKQLLERLAHVEGFESFLQKTFVGQKRFSIEGLEVMVPILDQIVKHATSDKIDNIMMGMAHRGRLSVLAHVLGKPYDKIFSEFHHSPNKELIPSEGSMGINYGWTGDVKYHFGASTKVKDSEEATTHITLAHNPSHLEFVNPVVQGFTRAAQDDRSEKGYPKQDLNKAFGVLIHGDAAFIGEGVVAETLNLSGLPGYRTGGTVHLIANNLVGYTTNQKDGRSTRYASDLAKGFEIPIIHVNADDPLACISAATIAYEYRKKFHKDFLIDLVGYRRYGHNEMDEPRTTQPKLYKEIDKHPTVSQVFAEKLQEDKIIDENELPKLKDKTESTLREIYDNMKENETGEAEAKSMPKALTNGLSQFETAVPLKDLKALNAGMLQRPEGFTGFKKLEKILKRRENVLEEGNKADWGAGEALTYASILQDGIPIRLTGQDSERGTFAHRHAVLHDVEKDDTYCIMHGLDEVKASFDIRNSPLSEAGVLGYEYGYSVHSPNTLVIWEAQFGDFANAGQVIFDQFISSARAKWGEKSNMVMLLPHGYEGQGPEHSSARLERFLQMAAENNWIVANVTSSAQFFHLIRRQAAMRGREEARPLILMTPKSLLRNARVASAAEEFTNGKFEPLRQQPNLKVSKKNAKRLLIGSGKIMVDIEEAIENSENNFEWLRALRLEQIYPFPEKQLEKELKELPNLEEIVWVQEEPKNMGSWNFVDDYLRDLLKEGQSIRYVGRPDRSSPAVGEPNVHKYEQNAIVQEAINPSKGGHSSERN</sequence>
<dbReference type="Proteomes" id="UP001519294">
    <property type="component" value="Unassembled WGS sequence"/>
</dbReference>
<evidence type="ECO:0000256" key="1">
    <source>
        <dbReference type="ARBA" id="ARBA00001964"/>
    </source>
</evidence>
<name>A0ABS4SB68_9BACI</name>
<protein>
    <recommendedName>
        <fullName evidence="6">2-oxoglutarate dehydrogenase E1 component</fullName>
        <ecNumber evidence="6">1.2.4.2</ecNumber>
    </recommendedName>
    <alternativeName>
        <fullName evidence="6">Alpha-ketoglutarate dehydrogenase</fullName>
    </alternativeName>
</protein>
<dbReference type="InterPro" id="IPR023784">
    <property type="entry name" value="2oxoglutarate_DH_E1_bac"/>
</dbReference>
<dbReference type="Gene3D" id="3.40.50.970">
    <property type="match status" value="1"/>
</dbReference>
<dbReference type="HAMAP" id="MF_01169">
    <property type="entry name" value="SucA_OdhA"/>
    <property type="match status" value="1"/>
</dbReference>
<dbReference type="NCBIfam" id="NF006914">
    <property type="entry name" value="PRK09404.1"/>
    <property type="match status" value="1"/>
</dbReference>
<keyword evidence="4 6" id="KW-0324">Glycolysis</keyword>
<dbReference type="SMART" id="SM00861">
    <property type="entry name" value="Transket_pyr"/>
    <property type="match status" value="1"/>
</dbReference>
<dbReference type="InterPro" id="IPR031717">
    <property type="entry name" value="ODO-1/KGD_C"/>
</dbReference>
<reference evidence="8 9" key="1">
    <citation type="submission" date="2021-03" db="EMBL/GenBank/DDBJ databases">
        <title>Genomic Encyclopedia of Type Strains, Phase IV (KMG-IV): sequencing the most valuable type-strain genomes for metagenomic binning, comparative biology and taxonomic classification.</title>
        <authorList>
            <person name="Goeker M."/>
        </authorList>
    </citation>
    <scope>NUCLEOTIDE SEQUENCE [LARGE SCALE GENOMIC DNA]</scope>
    <source>
        <strain evidence="8 9">DSM 25790</strain>
    </source>
</reference>
<evidence type="ECO:0000256" key="5">
    <source>
        <dbReference type="ARBA" id="ARBA00051911"/>
    </source>
</evidence>
<evidence type="ECO:0000313" key="9">
    <source>
        <dbReference type="Proteomes" id="UP001519294"/>
    </source>
</evidence>
<dbReference type="InterPro" id="IPR001017">
    <property type="entry name" value="DH_E1"/>
</dbReference>
<evidence type="ECO:0000259" key="7">
    <source>
        <dbReference type="SMART" id="SM00861"/>
    </source>
</evidence>
<dbReference type="Pfam" id="PF02779">
    <property type="entry name" value="Transket_pyr"/>
    <property type="match status" value="1"/>
</dbReference>
<accession>A0ABS4SB68</accession>
<comment type="caution">
    <text evidence="8">The sequence shown here is derived from an EMBL/GenBank/DDBJ whole genome shotgun (WGS) entry which is preliminary data.</text>
</comment>
<dbReference type="CDD" id="cd02016">
    <property type="entry name" value="TPP_E1_OGDC_like"/>
    <property type="match status" value="1"/>
</dbReference>
<dbReference type="Pfam" id="PF16870">
    <property type="entry name" value="OxoGdeHyase_C"/>
    <property type="match status" value="1"/>
</dbReference>